<name>A0A7W6GDX7_9HYPH</name>
<keyword evidence="4" id="KW-1185">Reference proteome</keyword>
<evidence type="ECO:0000313" key="4">
    <source>
        <dbReference type="Proteomes" id="UP000528964"/>
    </source>
</evidence>
<proteinExistence type="predicted"/>
<keyword evidence="2" id="KW-0732">Signal</keyword>
<comment type="caution">
    <text evidence="3">The sequence shown here is derived from an EMBL/GenBank/DDBJ whole genome shotgun (WGS) entry which is preliminary data.</text>
</comment>
<feature type="signal peptide" evidence="2">
    <location>
        <begin position="1"/>
        <end position="23"/>
    </location>
</feature>
<dbReference type="Pfam" id="PF04955">
    <property type="entry name" value="HupE_UreJ"/>
    <property type="match status" value="1"/>
</dbReference>
<dbReference type="PIRSF" id="PIRSF016919">
    <property type="entry name" value="HupE_UreJ"/>
    <property type="match status" value="1"/>
</dbReference>
<feature type="transmembrane region" description="Helical" evidence="1">
    <location>
        <begin position="146"/>
        <end position="171"/>
    </location>
</feature>
<dbReference type="InterPro" id="IPR007038">
    <property type="entry name" value="HupE_UreJ"/>
</dbReference>
<evidence type="ECO:0000256" key="2">
    <source>
        <dbReference type="SAM" id="SignalP"/>
    </source>
</evidence>
<dbReference type="EMBL" id="JACIDR010000001">
    <property type="protein sequence ID" value="MBB3971600.1"/>
    <property type="molecule type" value="Genomic_DNA"/>
</dbReference>
<dbReference type="AlphaFoldDB" id="A0A7W6GDX7"/>
<feature type="transmembrane region" description="Helical" evidence="1">
    <location>
        <begin position="91"/>
        <end position="109"/>
    </location>
</feature>
<protein>
    <submittedName>
        <fullName evidence="3">Urease accessory protein</fullName>
    </submittedName>
</protein>
<keyword evidence="1" id="KW-1133">Transmembrane helix</keyword>
<evidence type="ECO:0000313" key="3">
    <source>
        <dbReference type="EMBL" id="MBB3971600.1"/>
    </source>
</evidence>
<keyword evidence="1" id="KW-0472">Membrane</keyword>
<dbReference type="RefSeq" id="WP_183393464.1">
    <property type="nucleotide sequence ID" value="NZ_JACIDR010000001.1"/>
</dbReference>
<dbReference type="Proteomes" id="UP000528964">
    <property type="component" value="Unassembled WGS sequence"/>
</dbReference>
<evidence type="ECO:0000256" key="1">
    <source>
        <dbReference type="SAM" id="Phobius"/>
    </source>
</evidence>
<feature type="transmembrane region" description="Helical" evidence="1">
    <location>
        <begin position="178"/>
        <end position="198"/>
    </location>
</feature>
<feature type="transmembrane region" description="Helical" evidence="1">
    <location>
        <begin position="65"/>
        <end position="85"/>
    </location>
</feature>
<feature type="transmembrane region" description="Helical" evidence="1">
    <location>
        <begin position="37"/>
        <end position="58"/>
    </location>
</feature>
<reference evidence="3 4" key="1">
    <citation type="submission" date="2020-08" db="EMBL/GenBank/DDBJ databases">
        <title>Genomic Encyclopedia of Type Strains, Phase IV (KMG-IV): sequencing the most valuable type-strain genomes for metagenomic binning, comparative biology and taxonomic classification.</title>
        <authorList>
            <person name="Goeker M."/>
        </authorList>
    </citation>
    <scope>NUCLEOTIDE SEQUENCE [LARGE SCALE GENOMIC DNA]</scope>
    <source>
        <strain evidence="3 4">DSM 25481</strain>
    </source>
</reference>
<keyword evidence="1" id="KW-0812">Transmembrane</keyword>
<feature type="chain" id="PRO_5031413570" evidence="2">
    <location>
        <begin position="24"/>
        <end position="199"/>
    </location>
</feature>
<organism evidence="3 4">
    <name type="scientific">Hansschlegelia beijingensis</name>
    <dbReference type="NCBI Taxonomy" id="1133344"/>
    <lineage>
        <taxon>Bacteria</taxon>
        <taxon>Pseudomonadati</taxon>
        <taxon>Pseudomonadota</taxon>
        <taxon>Alphaproteobacteria</taxon>
        <taxon>Hyphomicrobiales</taxon>
        <taxon>Methylopilaceae</taxon>
        <taxon>Hansschlegelia</taxon>
    </lineage>
</organism>
<sequence>MRRTFLRSALALAAAFVPAVAQAHVGAGATHGFAHGLAHPVGGLDHVLAMTLVGVLAFQMGGRAIWMVPAAFVGVMMLGGALGAAGVELPFVETGIALSVVVLGAMVAFRAKASAAAAATIVGLFAVFHGHAHGAEMPATGSGLSYGAGFVLATVALHGAGVALGYVLHLLTETRARLLTQGVGGGAAILGLMIMAGVA</sequence>
<accession>A0A7W6GDX7</accession>
<gene>
    <name evidence="3" type="ORF">GGR24_000233</name>
</gene>
<feature type="transmembrane region" description="Helical" evidence="1">
    <location>
        <begin position="116"/>
        <end position="134"/>
    </location>
</feature>